<dbReference type="Gene3D" id="3.40.50.1580">
    <property type="entry name" value="Nucleoside phosphorylase domain"/>
    <property type="match status" value="1"/>
</dbReference>
<dbReference type="PIRSF" id="PIRSF000477">
    <property type="entry name" value="PurNPase"/>
    <property type="match status" value="1"/>
</dbReference>
<evidence type="ECO:0000256" key="6">
    <source>
        <dbReference type="PIRNR" id="PIRNR000477"/>
    </source>
</evidence>
<dbReference type="NCBIfam" id="NF006054">
    <property type="entry name" value="PRK08202.1"/>
    <property type="match status" value="1"/>
</dbReference>
<dbReference type="EMBL" id="JAUEPH010000006">
    <property type="protein sequence ID" value="MDN3205308.1"/>
    <property type="molecule type" value="Genomic_DNA"/>
</dbReference>
<evidence type="ECO:0000313" key="8">
    <source>
        <dbReference type="EMBL" id="MDN3205308.1"/>
    </source>
</evidence>
<comment type="function">
    <text evidence="6">The purine nucleoside phosphorylases catalyze the phosphorolytic breakdown of the N-glycosidic bond in the beta-(deoxy)ribonucleoside molecules, with the formation of the corresponding free purine bases and pentose-1-phosphate.</text>
</comment>
<dbReference type="RefSeq" id="WP_290001525.1">
    <property type="nucleotide sequence ID" value="NZ_JAUEPH010000006.1"/>
</dbReference>
<proteinExistence type="inferred from homology"/>
<dbReference type="PANTHER" id="PTHR11904">
    <property type="entry name" value="METHYLTHIOADENOSINE/PURINE NUCLEOSIDE PHOSPHORYLASE"/>
    <property type="match status" value="1"/>
</dbReference>
<dbReference type="NCBIfam" id="TIGR01700">
    <property type="entry name" value="PNPH"/>
    <property type="match status" value="1"/>
</dbReference>
<evidence type="ECO:0000256" key="4">
    <source>
        <dbReference type="ARBA" id="ARBA00022676"/>
    </source>
</evidence>
<accession>A0ABT7YFK4</accession>
<gene>
    <name evidence="8" type="ORF">QVH07_14185</name>
</gene>
<dbReference type="CDD" id="cd09009">
    <property type="entry name" value="PNP-EcPNPII_like"/>
    <property type="match status" value="1"/>
</dbReference>
<dbReference type="PROSITE" id="PS01240">
    <property type="entry name" value="PNP_MTAP_2"/>
    <property type="match status" value="1"/>
</dbReference>
<evidence type="ECO:0000256" key="3">
    <source>
        <dbReference type="ARBA" id="ARBA00011233"/>
    </source>
</evidence>
<dbReference type="Proteomes" id="UP001171916">
    <property type="component" value="Unassembled WGS sequence"/>
</dbReference>
<organism evidence="8 9">
    <name type="scientific">Algoriphagus sediminis</name>
    <dbReference type="NCBI Taxonomy" id="3057113"/>
    <lineage>
        <taxon>Bacteria</taxon>
        <taxon>Pseudomonadati</taxon>
        <taxon>Bacteroidota</taxon>
        <taxon>Cytophagia</taxon>
        <taxon>Cytophagales</taxon>
        <taxon>Cyclobacteriaceae</taxon>
        <taxon>Algoriphagus</taxon>
    </lineage>
</organism>
<comment type="caution">
    <text evidence="8">The sequence shown here is derived from an EMBL/GenBank/DDBJ whole genome shotgun (WGS) entry which is preliminary data.</text>
</comment>
<comment type="pathway">
    <text evidence="1 6">Purine metabolism; purine nucleoside salvage.</text>
</comment>
<evidence type="ECO:0000256" key="1">
    <source>
        <dbReference type="ARBA" id="ARBA00005058"/>
    </source>
</evidence>
<dbReference type="EC" id="2.4.2.1" evidence="6"/>
<feature type="domain" description="Nucleoside phosphorylase" evidence="7">
    <location>
        <begin position="32"/>
        <end position="270"/>
    </location>
</feature>
<reference evidence="8" key="1">
    <citation type="submission" date="2023-06" db="EMBL/GenBank/DDBJ databases">
        <title>Robiginitalea aurantiacus sp. nov. and Algoriphagus sediminis sp. nov., isolated from coastal sediment.</title>
        <authorList>
            <person name="Zhou Z.Y."/>
            <person name="An J."/>
            <person name="Jia Y.W."/>
            <person name="Du Z.J."/>
        </authorList>
    </citation>
    <scope>NUCLEOTIDE SEQUENCE</scope>
    <source>
        <strain evidence="8">C2-7</strain>
    </source>
</reference>
<evidence type="ECO:0000256" key="2">
    <source>
        <dbReference type="ARBA" id="ARBA00006751"/>
    </source>
</evidence>
<name>A0ABT7YFK4_9BACT</name>
<keyword evidence="5 6" id="KW-0808">Transferase</keyword>
<dbReference type="Pfam" id="PF01048">
    <property type="entry name" value="PNP_UDP_1"/>
    <property type="match status" value="1"/>
</dbReference>
<evidence type="ECO:0000259" key="7">
    <source>
        <dbReference type="Pfam" id="PF01048"/>
    </source>
</evidence>
<dbReference type="GO" id="GO:0004731">
    <property type="term" value="F:purine-nucleoside phosphorylase activity"/>
    <property type="evidence" value="ECO:0007669"/>
    <property type="project" value="UniProtKB-EC"/>
</dbReference>
<evidence type="ECO:0000313" key="9">
    <source>
        <dbReference type="Proteomes" id="UP001171916"/>
    </source>
</evidence>
<keyword evidence="4 6" id="KW-0328">Glycosyltransferase</keyword>
<dbReference type="InterPro" id="IPR011270">
    <property type="entry name" value="Pur_Nuc_Pase_Ino/Guo-sp"/>
</dbReference>
<comment type="subunit">
    <text evidence="3">Homotrimer.</text>
</comment>
<dbReference type="PANTHER" id="PTHR11904:SF9">
    <property type="entry name" value="PURINE NUCLEOSIDE PHOSPHORYLASE-RELATED"/>
    <property type="match status" value="1"/>
</dbReference>
<sequence>MEYLNQVIEARNFIEDKFPESIETALILGTGLGKMGDEIEVIKEIDYDDIPHFPISTVESHHGKLVIGRLAGKLLLAMKGRFHYYEGYSMREVTFPIRVMGLMGVKKLLVSNACGGLSPKHEVGDVMLIRDQIDLFPENALRGKNPPEFGPRFPDMSEPFSLDFLAKAKEIAVDLGIKIHEGVYAGVQGPNLETKAEYKYLRIIGADAVGMSTVPEVMVANQMGMNVFGISAITDLGVMGKVKKLTLAEVLAAAEIASPKMISIIRELIKVI</sequence>
<dbReference type="NCBIfam" id="TIGR01697">
    <property type="entry name" value="PNPH-PUNA-XAPA"/>
    <property type="match status" value="1"/>
</dbReference>
<dbReference type="InterPro" id="IPR018099">
    <property type="entry name" value="Purine_phosphorylase-2_CS"/>
</dbReference>
<keyword evidence="9" id="KW-1185">Reference proteome</keyword>
<evidence type="ECO:0000256" key="5">
    <source>
        <dbReference type="ARBA" id="ARBA00022679"/>
    </source>
</evidence>
<comment type="similarity">
    <text evidence="2 6">Belongs to the PNP/MTAP phosphorylase family.</text>
</comment>
<dbReference type="InterPro" id="IPR000845">
    <property type="entry name" value="Nucleoside_phosphorylase_d"/>
</dbReference>
<protein>
    <recommendedName>
        <fullName evidence="6">Purine nucleoside phosphorylase</fullName>
        <ecNumber evidence="6">2.4.2.1</ecNumber>
    </recommendedName>
    <alternativeName>
        <fullName evidence="6">Inosine-guanosine phosphorylase</fullName>
    </alternativeName>
</protein>
<dbReference type="InterPro" id="IPR011268">
    <property type="entry name" value="Purine_phosphorylase"/>
</dbReference>
<dbReference type="InterPro" id="IPR035994">
    <property type="entry name" value="Nucleoside_phosphorylase_sf"/>
</dbReference>
<dbReference type="SUPFAM" id="SSF53167">
    <property type="entry name" value="Purine and uridine phosphorylases"/>
    <property type="match status" value="1"/>
</dbReference>